<keyword evidence="1" id="KW-0805">Transcription regulation</keyword>
<keyword evidence="7" id="KW-1185">Reference proteome</keyword>
<dbReference type="SMART" id="SM00418">
    <property type="entry name" value="HTH_ARSR"/>
    <property type="match status" value="1"/>
</dbReference>
<dbReference type="CDD" id="cd00090">
    <property type="entry name" value="HTH_ARSR"/>
    <property type="match status" value="1"/>
</dbReference>
<dbReference type="InterPro" id="IPR051011">
    <property type="entry name" value="Metal_resp_trans_reg"/>
</dbReference>
<dbReference type="InterPro" id="IPR001845">
    <property type="entry name" value="HTH_ArsR_DNA-bd_dom"/>
</dbReference>
<dbReference type="RefSeq" id="WP_200811498.1">
    <property type="nucleotide sequence ID" value="NZ_FUZP01000001.1"/>
</dbReference>
<evidence type="ECO:0000256" key="2">
    <source>
        <dbReference type="ARBA" id="ARBA00023125"/>
    </source>
</evidence>
<dbReference type="PANTHER" id="PTHR43132">
    <property type="entry name" value="ARSENICAL RESISTANCE OPERON REPRESSOR ARSR-RELATED"/>
    <property type="match status" value="1"/>
</dbReference>
<evidence type="ECO:0000313" key="7">
    <source>
        <dbReference type="Proteomes" id="UP000190857"/>
    </source>
</evidence>
<evidence type="ECO:0000313" key="6">
    <source>
        <dbReference type="EMBL" id="SKC52418.1"/>
    </source>
</evidence>
<gene>
    <name evidence="6" type="ORF">SAMN06309945_1676</name>
</gene>
<dbReference type="PANTHER" id="PTHR43132:SF6">
    <property type="entry name" value="HTH-TYPE TRANSCRIPTIONAL REPRESSOR CZRA"/>
    <property type="match status" value="1"/>
</dbReference>
<organism evidence="6 7">
    <name type="scientific">Okibacterium fritillariae</name>
    <dbReference type="NCBI Taxonomy" id="123320"/>
    <lineage>
        <taxon>Bacteria</taxon>
        <taxon>Bacillati</taxon>
        <taxon>Actinomycetota</taxon>
        <taxon>Actinomycetes</taxon>
        <taxon>Micrococcales</taxon>
        <taxon>Microbacteriaceae</taxon>
        <taxon>Okibacterium</taxon>
    </lineage>
</organism>
<dbReference type="InterPro" id="IPR036388">
    <property type="entry name" value="WH-like_DNA-bd_sf"/>
</dbReference>
<evidence type="ECO:0000256" key="1">
    <source>
        <dbReference type="ARBA" id="ARBA00023015"/>
    </source>
</evidence>
<dbReference type="InterPro" id="IPR011991">
    <property type="entry name" value="ArsR-like_HTH"/>
</dbReference>
<dbReference type="GO" id="GO:0003677">
    <property type="term" value="F:DNA binding"/>
    <property type="evidence" value="ECO:0007669"/>
    <property type="project" value="UniProtKB-KW"/>
</dbReference>
<evidence type="ECO:0000256" key="4">
    <source>
        <dbReference type="SAM" id="MobiDB-lite"/>
    </source>
</evidence>
<dbReference type="GO" id="GO:0003700">
    <property type="term" value="F:DNA-binding transcription factor activity"/>
    <property type="evidence" value="ECO:0007669"/>
    <property type="project" value="InterPro"/>
</dbReference>
<proteinExistence type="predicted"/>
<reference evidence="6 7" key="1">
    <citation type="submission" date="2017-02" db="EMBL/GenBank/DDBJ databases">
        <authorList>
            <person name="Peterson S.W."/>
        </authorList>
    </citation>
    <scope>NUCLEOTIDE SEQUENCE [LARGE SCALE GENOMIC DNA]</scope>
    <source>
        <strain evidence="6 7">VKM Ac-2059</strain>
    </source>
</reference>
<keyword evidence="3" id="KW-0804">Transcription</keyword>
<feature type="compositionally biased region" description="Low complexity" evidence="4">
    <location>
        <begin position="1"/>
        <end position="17"/>
    </location>
</feature>
<accession>A0A1T5JME5</accession>
<feature type="domain" description="HTH arsR-type" evidence="5">
    <location>
        <begin position="41"/>
        <end position="122"/>
    </location>
</feature>
<dbReference type="Proteomes" id="UP000190857">
    <property type="component" value="Unassembled WGS sequence"/>
</dbReference>
<dbReference type="Pfam" id="PF12840">
    <property type="entry name" value="HTH_20"/>
    <property type="match status" value="1"/>
</dbReference>
<evidence type="ECO:0000259" key="5">
    <source>
        <dbReference type="SMART" id="SM00418"/>
    </source>
</evidence>
<dbReference type="EMBL" id="FUZP01000001">
    <property type="protein sequence ID" value="SKC52418.1"/>
    <property type="molecule type" value="Genomic_DNA"/>
</dbReference>
<feature type="compositionally biased region" description="Polar residues" evidence="4">
    <location>
        <begin position="21"/>
        <end position="31"/>
    </location>
</feature>
<sequence length="217" mass="23230">MTPAPKKTTTKTKTTTPTPQPSMETMQTATNESSIALDDPKAMRALAHPLRLKLLSELRITGPQSVGELCGVVDAAPGSVSYHLGVLAENGFVERAPELARDARETWWRARHAWTTVEPADADAPPEKRVASRALRHGILQAYVAEASAALEREETLPSEWVGAATSGDAVAHLTASQLAACSDELRAVAAKWAEIGSRPGDDTAPVILIYQAFRKA</sequence>
<dbReference type="STRING" id="123320.SAMN06309945_1676"/>
<dbReference type="SUPFAM" id="SSF46785">
    <property type="entry name" value="Winged helix' DNA-binding domain"/>
    <property type="match status" value="1"/>
</dbReference>
<dbReference type="Gene3D" id="1.10.10.10">
    <property type="entry name" value="Winged helix-like DNA-binding domain superfamily/Winged helix DNA-binding domain"/>
    <property type="match status" value="1"/>
</dbReference>
<evidence type="ECO:0000256" key="3">
    <source>
        <dbReference type="ARBA" id="ARBA00023163"/>
    </source>
</evidence>
<keyword evidence="2" id="KW-0238">DNA-binding</keyword>
<dbReference type="AlphaFoldDB" id="A0A1T5JME5"/>
<dbReference type="InterPro" id="IPR036390">
    <property type="entry name" value="WH_DNA-bd_sf"/>
</dbReference>
<protein>
    <submittedName>
        <fullName evidence="6">Transcriptional regulator, ArsR family</fullName>
    </submittedName>
</protein>
<name>A0A1T5JME5_9MICO</name>
<feature type="region of interest" description="Disordered" evidence="4">
    <location>
        <begin position="1"/>
        <end position="31"/>
    </location>
</feature>